<comment type="caution">
    <text evidence="3">The sequence shown here is derived from an EMBL/GenBank/DDBJ whole genome shotgun (WGS) entry which is preliminary data.</text>
</comment>
<evidence type="ECO:0000256" key="1">
    <source>
        <dbReference type="SAM" id="MobiDB-lite"/>
    </source>
</evidence>
<feature type="signal peptide" evidence="2">
    <location>
        <begin position="1"/>
        <end position="26"/>
    </location>
</feature>
<feature type="chain" id="PRO_5005873783" evidence="2">
    <location>
        <begin position="27"/>
        <end position="737"/>
    </location>
</feature>
<accession>A0A0N1I790</accession>
<name>A0A0N1I790_LEPSE</name>
<proteinExistence type="predicted"/>
<dbReference type="AlphaFoldDB" id="A0A0N1I790"/>
<dbReference type="EMBL" id="LJSK01000103">
    <property type="protein sequence ID" value="KPI87072.1"/>
    <property type="molecule type" value="Genomic_DNA"/>
</dbReference>
<gene>
    <name evidence="3" type="ORF">ABL78_3834</name>
</gene>
<dbReference type="VEuPathDB" id="TriTrypDB:Lsey_0103_0060"/>
<organism evidence="3 4">
    <name type="scientific">Leptomonas seymouri</name>
    <dbReference type="NCBI Taxonomy" id="5684"/>
    <lineage>
        <taxon>Eukaryota</taxon>
        <taxon>Discoba</taxon>
        <taxon>Euglenozoa</taxon>
        <taxon>Kinetoplastea</taxon>
        <taxon>Metakinetoplastina</taxon>
        <taxon>Trypanosomatida</taxon>
        <taxon>Trypanosomatidae</taxon>
        <taxon>Leishmaniinae</taxon>
        <taxon>Leptomonas</taxon>
    </lineage>
</organism>
<dbReference type="Proteomes" id="UP000038009">
    <property type="component" value="Unassembled WGS sequence"/>
</dbReference>
<evidence type="ECO:0000313" key="3">
    <source>
        <dbReference type="EMBL" id="KPI87072.1"/>
    </source>
</evidence>
<keyword evidence="4" id="KW-1185">Reference proteome</keyword>
<protein>
    <submittedName>
        <fullName evidence="3">Gpi transamidase component putative (GPI16)</fullName>
    </submittedName>
</protein>
<evidence type="ECO:0000313" key="4">
    <source>
        <dbReference type="Proteomes" id="UP000038009"/>
    </source>
</evidence>
<evidence type="ECO:0000256" key="2">
    <source>
        <dbReference type="SAM" id="SignalP"/>
    </source>
</evidence>
<reference evidence="3 4" key="1">
    <citation type="journal article" date="2015" name="PLoS Pathog.">
        <title>Leptomonas seymouri: Adaptations to the Dixenous Life Cycle Analyzed by Genome Sequencing, Transcriptome Profiling and Co-infection with Leishmania donovani.</title>
        <authorList>
            <person name="Kraeva N."/>
            <person name="Butenko A."/>
            <person name="Hlavacova J."/>
            <person name="Kostygov A."/>
            <person name="Myskova J."/>
            <person name="Grybchuk D."/>
            <person name="Lestinova T."/>
            <person name="Votypka J."/>
            <person name="Volf P."/>
            <person name="Opperdoes F."/>
            <person name="Flegontov P."/>
            <person name="Lukes J."/>
            <person name="Yurchenko V."/>
        </authorList>
    </citation>
    <scope>NUCLEOTIDE SEQUENCE [LARGE SCALE GENOMIC DNA]</scope>
    <source>
        <strain evidence="3 4">ATCC 30220</strain>
    </source>
</reference>
<dbReference type="OrthoDB" id="278477at2759"/>
<feature type="compositionally biased region" description="Basic and acidic residues" evidence="1">
    <location>
        <begin position="386"/>
        <end position="395"/>
    </location>
</feature>
<keyword evidence="2" id="KW-0732">Signal</keyword>
<dbReference type="OMA" id="DTLCTQH"/>
<sequence length="737" mass="80053">MALGPAQFVVLLGLFTVLLCSTCGNAAAEAAGKSDYVSLTERRYTMLVEELTGGLDEVGTRPTLVSAMEETTMTLPAKSDAAAAWEGDAEASEIDTDVAAHLTFDEDFDPIWYYVLRRRGFEHLDWSGCGGKWRPEWSIPKRSGTSSPHNNTSKSLFDHLRHYLAQHTVCTYSSVSFCGASRERDAASQFQWAAQFISTLTSSPLSWTSATPHHTRPSGILLERHRGNVSRSREETEAAYWCSYHLVYHDTLCTQHVSPLLNGGRSGRGVQEGFPQGIFKAVFPSFVHFFGSPFQHFTVKASQERKPANASAGSRAVVKLRVQIRMSMVAREERELSMLAKVWARELPAYAGEGRLAVHVGPGGLSKRLLAAIPESVIVSQGGETVDEKRRERDAPTLAEDSDNGGAVGWSPAVQYEVHSHGKDHGYLTVELHPALATLDAQAGVHVGATAGGGEGAPRTYQYRLREGDVVRTLLLFPLHLIRPSLHNMESLVGSTRLVHAHTDVSSNTLAVLLETPATAVHVAAYEAAYARAQLRHHGDGAAGHADRQRGRLEGVMLGRFPIFFGWTALRAMPPDDNSNRIIPQPVVVITRPLSTSEKAKNGAGRDDDFCAAQRDAGHAQGIPPLDHVSSLAAIFQLLNQTFVWRDGKVQATAASVRSSLVPFSVDEEKTSTCVYWARSTAASGTTIPGPDGAMLFNVLSLGLVFSAVGAGVLTRLTRRLVLPPEDLDTLLKEEAR</sequence>
<feature type="region of interest" description="Disordered" evidence="1">
    <location>
        <begin position="383"/>
        <end position="406"/>
    </location>
</feature>